<evidence type="ECO:0000313" key="3">
    <source>
        <dbReference type="Proteomes" id="UP000023152"/>
    </source>
</evidence>
<dbReference type="AlphaFoldDB" id="X6LWW2"/>
<name>X6LWW2_RETFI</name>
<organism evidence="2 3">
    <name type="scientific">Reticulomyxa filosa</name>
    <dbReference type="NCBI Taxonomy" id="46433"/>
    <lineage>
        <taxon>Eukaryota</taxon>
        <taxon>Sar</taxon>
        <taxon>Rhizaria</taxon>
        <taxon>Retaria</taxon>
        <taxon>Foraminifera</taxon>
        <taxon>Monothalamids</taxon>
        <taxon>Reticulomyxidae</taxon>
        <taxon>Reticulomyxa</taxon>
    </lineage>
</organism>
<dbReference type="Proteomes" id="UP000023152">
    <property type="component" value="Unassembled WGS sequence"/>
</dbReference>
<feature type="non-terminal residue" evidence="2">
    <location>
        <position position="1"/>
    </location>
</feature>
<feature type="non-terminal residue" evidence="2">
    <location>
        <position position="203"/>
    </location>
</feature>
<comment type="caution">
    <text evidence="2">The sequence shown here is derived from an EMBL/GenBank/DDBJ whole genome shotgun (WGS) entry which is preliminary data.</text>
</comment>
<sequence length="203" mass="24106">RRKLKIKMKYITKRNQLQSIRRQKKKIQKGMKKNIKDRDQDKDEVSQLRTQIAQLQETVEHLSPLLHQQEYEQQEGQTSDRKEVHRLKREFRRNRSGHTYKTYKQAANELKRIIFGEEYSITSRREYSTVILSIQVDEQQDRPQCHWIGCWTACVKSLMYNRNNKGDNDDPCGNPVSKCWMLELIPFNTTCPGILFDCNAASD</sequence>
<evidence type="ECO:0000256" key="1">
    <source>
        <dbReference type="SAM" id="MobiDB-lite"/>
    </source>
</evidence>
<proteinExistence type="predicted"/>
<gene>
    <name evidence="2" type="ORF">RFI_31282</name>
</gene>
<reference evidence="2 3" key="1">
    <citation type="journal article" date="2013" name="Curr. Biol.">
        <title>The Genome of the Foraminiferan Reticulomyxa filosa.</title>
        <authorList>
            <person name="Glockner G."/>
            <person name="Hulsmann N."/>
            <person name="Schleicher M."/>
            <person name="Noegel A.A."/>
            <person name="Eichinger L."/>
            <person name="Gallinger C."/>
            <person name="Pawlowski J."/>
            <person name="Sierra R."/>
            <person name="Euteneuer U."/>
            <person name="Pillet L."/>
            <person name="Moustafa A."/>
            <person name="Platzer M."/>
            <person name="Groth M."/>
            <person name="Szafranski K."/>
            <person name="Schliwa M."/>
        </authorList>
    </citation>
    <scope>NUCLEOTIDE SEQUENCE [LARGE SCALE GENOMIC DNA]</scope>
</reference>
<protein>
    <submittedName>
        <fullName evidence="2">Uncharacterized protein</fullName>
    </submittedName>
</protein>
<keyword evidence="3" id="KW-1185">Reference proteome</keyword>
<dbReference type="EMBL" id="ASPP01027486">
    <property type="protein sequence ID" value="ETO06114.1"/>
    <property type="molecule type" value="Genomic_DNA"/>
</dbReference>
<accession>X6LWW2</accession>
<evidence type="ECO:0000313" key="2">
    <source>
        <dbReference type="EMBL" id="ETO06114.1"/>
    </source>
</evidence>
<feature type="compositionally biased region" description="Basic and acidic residues" evidence="1">
    <location>
        <begin position="34"/>
        <end position="44"/>
    </location>
</feature>
<feature type="region of interest" description="Disordered" evidence="1">
    <location>
        <begin position="25"/>
        <end position="44"/>
    </location>
</feature>